<comment type="caution">
    <text evidence="1">The sequence shown here is derived from an EMBL/GenBank/DDBJ whole genome shotgun (WGS) entry which is preliminary data.</text>
</comment>
<sequence length="388" mass="44688">MKIRGILDFELPYYCDNEKPETQHLPRIPTTYTLVTKQKPAATWKGWTCRQWTKTKKITGSFWIGSFDTVYSQETILITPLECWRMVNDKKCGDNNMQTGRTGLSFTAPPTGAEQITLRQEKRDSPIESPFGLLNTTQQEGQFIQNQNTIVCGERTTNSSYTQTLLKGKGYLEIPREPESDNSSRLYDTSRQIEISFLNKPYKDIVPIGYKVVGIPLTYLTFPAETTKILYDMFKNTIATCLKNTNLATPVCEDYRELYKSRPQRSLLQEVNFLFDTQVEDQQLGICLYSISYAWGTLRLAHRRPKIIKEDGKIVQKDATIYITYESGSRNPLITYSQLSKDDPLPPGSKFEYIVDQTIRVQNTHASRKQHTTTYLLQPVQKNQRDGY</sequence>
<dbReference type="Proteomes" id="UP001234178">
    <property type="component" value="Unassembled WGS sequence"/>
</dbReference>
<name>A0ABR0BB31_9CRUS</name>
<accession>A0ABR0BB31</accession>
<proteinExistence type="predicted"/>
<dbReference type="EMBL" id="JAOYFB010000063">
    <property type="protein sequence ID" value="KAK4045789.1"/>
    <property type="molecule type" value="Genomic_DNA"/>
</dbReference>
<organism evidence="1 2">
    <name type="scientific">Daphnia magna</name>
    <dbReference type="NCBI Taxonomy" id="35525"/>
    <lineage>
        <taxon>Eukaryota</taxon>
        <taxon>Metazoa</taxon>
        <taxon>Ecdysozoa</taxon>
        <taxon>Arthropoda</taxon>
        <taxon>Crustacea</taxon>
        <taxon>Branchiopoda</taxon>
        <taxon>Diplostraca</taxon>
        <taxon>Cladocera</taxon>
        <taxon>Anomopoda</taxon>
        <taxon>Daphniidae</taxon>
        <taxon>Daphnia</taxon>
    </lineage>
</organism>
<protein>
    <submittedName>
        <fullName evidence="1">Uncharacterized protein</fullName>
    </submittedName>
</protein>
<evidence type="ECO:0000313" key="2">
    <source>
        <dbReference type="Proteomes" id="UP001234178"/>
    </source>
</evidence>
<reference evidence="1 2" key="1">
    <citation type="journal article" date="2023" name="Nucleic Acids Res.">
        <title>The hologenome of Daphnia magna reveals possible DNA methylation and microbiome-mediated evolution of the host genome.</title>
        <authorList>
            <person name="Chaturvedi A."/>
            <person name="Li X."/>
            <person name="Dhandapani V."/>
            <person name="Marshall H."/>
            <person name="Kissane S."/>
            <person name="Cuenca-Cambronero M."/>
            <person name="Asole G."/>
            <person name="Calvet F."/>
            <person name="Ruiz-Romero M."/>
            <person name="Marangio P."/>
            <person name="Guigo R."/>
            <person name="Rago D."/>
            <person name="Mirbahai L."/>
            <person name="Eastwood N."/>
            <person name="Colbourne J.K."/>
            <person name="Zhou J."/>
            <person name="Mallon E."/>
            <person name="Orsini L."/>
        </authorList>
    </citation>
    <scope>NUCLEOTIDE SEQUENCE [LARGE SCALE GENOMIC DNA]</scope>
    <source>
        <strain evidence="1">LRV0_1</strain>
    </source>
</reference>
<keyword evidence="2" id="KW-1185">Reference proteome</keyword>
<gene>
    <name evidence="1" type="ORF">OUZ56_033779</name>
</gene>
<evidence type="ECO:0000313" key="1">
    <source>
        <dbReference type="EMBL" id="KAK4045789.1"/>
    </source>
</evidence>